<protein>
    <submittedName>
        <fullName evidence="1">Uncharacterized protein</fullName>
    </submittedName>
</protein>
<dbReference type="Proteomes" id="UP001732700">
    <property type="component" value="Chromosome 3C"/>
</dbReference>
<organism evidence="1 2">
    <name type="scientific">Avena sativa</name>
    <name type="common">Oat</name>
    <dbReference type="NCBI Taxonomy" id="4498"/>
    <lineage>
        <taxon>Eukaryota</taxon>
        <taxon>Viridiplantae</taxon>
        <taxon>Streptophyta</taxon>
        <taxon>Embryophyta</taxon>
        <taxon>Tracheophyta</taxon>
        <taxon>Spermatophyta</taxon>
        <taxon>Magnoliopsida</taxon>
        <taxon>Liliopsida</taxon>
        <taxon>Poales</taxon>
        <taxon>Poaceae</taxon>
        <taxon>BOP clade</taxon>
        <taxon>Pooideae</taxon>
        <taxon>Poodae</taxon>
        <taxon>Poeae</taxon>
        <taxon>Poeae Chloroplast Group 1 (Aveneae type)</taxon>
        <taxon>Aveninae</taxon>
        <taxon>Avena</taxon>
    </lineage>
</organism>
<proteinExistence type="predicted"/>
<accession>A0ACD5VXF0</accession>
<reference evidence="1" key="1">
    <citation type="submission" date="2021-05" db="EMBL/GenBank/DDBJ databases">
        <authorList>
            <person name="Scholz U."/>
            <person name="Mascher M."/>
            <person name="Fiebig A."/>
        </authorList>
    </citation>
    <scope>NUCLEOTIDE SEQUENCE [LARGE SCALE GENOMIC DNA]</scope>
</reference>
<keyword evidence="2" id="KW-1185">Reference proteome</keyword>
<evidence type="ECO:0000313" key="2">
    <source>
        <dbReference type="Proteomes" id="UP001732700"/>
    </source>
</evidence>
<sequence length="350" mass="39216">MEGQGNPPNTRATFSLAAAPGAAATVPGGSVDRLSRLPDHLFVYILLKLRIKQAGKTCALSRHWRRMWAQLPVLEFEGVNSSVIVRALTAYQDHGEDDIHSFTVFSKQMDAQQILAWLSLTPPLLSGRLYFDNRHTVSPEALQRFLDDDEVEAAVRGDALELPCFNKATEILMDLGFLGLALPPVGVFDALRMMWLEHFWFPGQLSISDTMFPSLQELIICRVRGLVALTLNSKFLLDIHLSVLPEFQELNILAPRLEELDVTDCFYDVLSEPVVSIAAERLKVLRWEVPCVPDPVCLRKMPPLLVLQAPPISTHWSEDICAEFLNCFPEADQLKLQISLRVSPSSSSWT</sequence>
<dbReference type="EnsemblPlants" id="AVESA.00010b.r2.3CG0514040.1">
    <property type="protein sequence ID" value="AVESA.00010b.r2.3CG0514040.1.CDS.1"/>
    <property type="gene ID" value="AVESA.00010b.r2.3CG0514040"/>
</dbReference>
<reference evidence="1" key="2">
    <citation type="submission" date="2025-09" db="UniProtKB">
        <authorList>
            <consortium name="EnsemblPlants"/>
        </authorList>
    </citation>
    <scope>IDENTIFICATION</scope>
</reference>
<name>A0ACD5VXF0_AVESA</name>
<evidence type="ECO:0000313" key="1">
    <source>
        <dbReference type="EnsemblPlants" id="AVESA.00010b.r2.3CG0514040.1.CDS.1"/>
    </source>
</evidence>